<name>A0A5C6A3N5_9BACT</name>
<dbReference type="Proteomes" id="UP000320176">
    <property type="component" value="Unassembled WGS sequence"/>
</dbReference>
<organism evidence="1 2">
    <name type="scientific">Stieleria varia</name>
    <dbReference type="NCBI Taxonomy" id="2528005"/>
    <lineage>
        <taxon>Bacteria</taxon>
        <taxon>Pseudomonadati</taxon>
        <taxon>Planctomycetota</taxon>
        <taxon>Planctomycetia</taxon>
        <taxon>Pirellulales</taxon>
        <taxon>Pirellulaceae</taxon>
        <taxon>Stieleria</taxon>
    </lineage>
</organism>
<dbReference type="EMBL" id="SJPN01000008">
    <property type="protein sequence ID" value="TWT94000.1"/>
    <property type="molecule type" value="Genomic_DNA"/>
</dbReference>
<comment type="caution">
    <text evidence="1">The sequence shown here is derived from an EMBL/GenBank/DDBJ whole genome shotgun (WGS) entry which is preliminary data.</text>
</comment>
<keyword evidence="2" id="KW-1185">Reference proteome</keyword>
<gene>
    <name evidence="1" type="ORF">Pla52n_58290</name>
</gene>
<dbReference type="RefSeq" id="WP_146522783.1">
    <property type="nucleotide sequence ID" value="NZ_CP151726.1"/>
</dbReference>
<reference evidence="1 2" key="1">
    <citation type="submission" date="2019-02" db="EMBL/GenBank/DDBJ databases">
        <title>Deep-cultivation of Planctomycetes and their phenomic and genomic characterization uncovers novel biology.</title>
        <authorList>
            <person name="Wiegand S."/>
            <person name="Jogler M."/>
            <person name="Boedeker C."/>
            <person name="Pinto D."/>
            <person name="Vollmers J."/>
            <person name="Rivas-Marin E."/>
            <person name="Kohn T."/>
            <person name="Peeters S.H."/>
            <person name="Heuer A."/>
            <person name="Rast P."/>
            <person name="Oberbeckmann S."/>
            <person name="Bunk B."/>
            <person name="Jeske O."/>
            <person name="Meyerdierks A."/>
            <person name="Storesund J.E."/>
            <person name="Kallscheuer N."/>
            <person name="Luecker S."/>
            <person name="Lage O.M."/>
            <person name="Pohl T."/>
            <person name="Merkel B.J."/>
            <person name="Hornburger P."/>
            <person name="Mueller R.-W."/>
            <person name="Bruemmer F."/>
            <person name="Labrenz M."/>
            <person name="Spormann A.M."/>
            <person name="Op Den Camp H."/>
            <person name="Overmann J."/>
            <person name="Amann R."/>
            <person name="Jetten M.S.M."/>
            <person name="Mascher T."/>
            <person name="Medema M.H."/>
            <person name="Devos D.P."/>
            <person name="Kaster A.-K."/>
            <person name="Ovreas L."/>
            <person name="Rohde M."/>
            <person name="Galperin M.Y."/>
            <person name="Jogler C."/>
        </authorList>
    </citation>
    <scope>NUCLEOTIDE SEQUENCE [LARGE SCALE GENOMIC DNA]</scope>
    <source>
        <strain evidence="1 2">Pla52n</strain>
    </source>
</reference>
<dbReference type="AlphaFoldDB" id="A0A5C6A3N5"/>
<protein>
    <recommendedName>
        <fullName evidence="3">Peptidase C39-like domain-containing protein</fullName>
    </recommendedName>
</protein>
<sequence>MKHALEFEIESQPNDSSCGPTCLAAVYRYWDESTSITVSSLIDEIGQLTHGGTLAVQLGCHGLKSGFDAVITTYNLQVFDPTWFGTDDGIGDNTHLSEKLRCQLQIKRSRPDVDQLRLQTATDFYLQFLSLGGRIQMCPLNESLIVASLTQDVPILCGLSATYLYRESRERWQPMDVAGRTSIPDDVGGDPTGHFVVLHGYDPKTKKVLIADPLPHAGTKSNKYEASLSRVVSAIMLGIVTFDANLLTLVPRL</sequence>
<evidence type="ECO:0000313" key="2">
    <source>
        <dbReference type="Proteomes" id="UP000320176"/>
    </source>
</evidence>
<dbReference type="OrthoDB" id="9805906at2"/>
<proteinExistence type="predicted"/>
<evidence type="ECO:0000313" key="1">
    <source>
        <dbReference type="EMBL" id="TWT94000.1"/>
    </source>
</evidence>
<evidence type="ECO:0008006" key="3">
    <source>
        <dbReference type="Google" id="ProtNLM"/>
    </source>
</evidence>
<accession>A0A5C6A3N5</accession>